<comment type="caution">
    <text evidence="3">The sequence shown here is derived from an EMBL/GenBank/DDBJ whole genome shotgun (WGS) entry which is preliminary data.</text>
</comment>
<name>G5JTI8_STRCG</name>
<dbReference type="EMBL" id="AEUV02000002">
    <property type="protein sequence ID" value="EHI73661.1"/>
    <property type="molecule type" value="Genomic_DNA"/>
</dbReference>
<dbReference type="AlphaFoldDB" id="G5JTI8"/>
<gene>
    <name evidence="3" type="ORF">STRCR_1085</name>
</gene>
<reference evidence="3" key="1">
    <citation type="submission" date="2011-07" db="EMBL/GenBank/DDBJ databases">
        <authorList>
            <person name="Stanhope M.J."/>
            <person name="Durkin A.S."/>
            <person name="Hostetler J."/>
            <person name="Kim M."/>
            <person name="Radune D."/>
            <person name="Singh I."/>
            <person name="Town C.D."/>
        </authorList>
    </citation>
    <scope>NUCLEOTIDE SEQUENCE [LARGE SCALE GENOMIC DNA]</scope>
    <source>
        <strain evidence="3">HS-6</strain>
    </source>
</reference>
<organism evidence="3 4">
    <name type="scientific">Streptococcus criceti HS-6</name>
    <dbReference type="NCBI Taxonomy" id="873449"/>
    <lineage>
        <taxon>Bacteria</taxon>
        <taxon>Bacillati</taxon>
        <taxon>Bacillota</taxon>
        <taxon>Bacilli</taxon>
        <taxon>Lactobacillales</taxon>
        <taxon>Streptococcaceae</taxon>
        <taxon>Streptococcus</taxon>
    </lineage>
</organism>
<evidence type="ECO:0000256" key="2">
    <source>
        <dbReference type="SAM" id="Phobius"/>
    </source>
</evidence>
<evidence type="ECO:0000256" key="1">
    <source>
        <dbReference type="SAM" id="MobiDB-lite"/>
    </source>
</evidence>
<evidence type="ECO:0000313" key="4">
    <source>
        <dbReference type="Proteomes" id="UP000004322"/>
    </source>
</evidence>
<keyword evidence="2" id="KW-1133">Transmembrane helix</keyword>
<proteinExistence type="predicted"/>
<feature type="region of interest" description="Disordered" evidence="1">
    <location>
        <begin position="41"/>
        <end position="61"/>
    </location>
</feature>
<sequence>MTKTTFFIVLLVLLGLTLVKLLIFGSMFKIFKPQEMTEEEKKAFDREMDGEDEDEDFEDLT</sequence>
<keyword evidence="2" id="KW-0812">Transmembrane</keyword>
<evidence type="ECO:0000313" key="3">
    <source>
        <dbReference type="EMBL" id="EHI73661.1"/>
    </source>
</evidence>
<feature type="transmembrane region" description="Helical" evidence="2">
    <location>
        <begin position="6"/>
        <end position="28"/>
    </location>
</feature>
<dbReference type="Proteomes" id="UP000004322">
    <property type="component" value="Unassembled WGS sequence"/>
</dbReference>
<keyword evidence="4" id="KW-1185">Reference proteome</keyword>
<accession>G5JTI8</accession>
<feature type="compositionally biased region" description="Acidic residues" evidence="1">
    <location>
        <begin position="48"/>
        <end position="61"/>
    </location>
</feature>
<protein>
    <submittedName>
        <fullName evidence="3">Uncharacterized protein</fullName>
    </submittedName>
</protein>
<keyword evidence="2" id="KW-0472">Membrane</keyword>
<dbReference type="RefSeq" id="WP_004225914.1">
    <property type="nucleotide sequence ID" value="NZ_AEUV02000002.1"/>
</dbReference>